<dbReference type="PROSITE" id="PS50108">
    <property type="entry name" value="CRIB"/>
    <property type="match status" value="1"/>
</dbReference>
<dbReference type="Gene3D" id="3.90.810.10">
    <property type="entry name" value="CRIB domain"/>
    <property type="match status" value="1"/>
</dbReference>
<dbReference type="PANTHER" id="PTHR13502">
    <property type="entry name" value="CDC42 SMALL EFFECTOR PROTEIN HOMOLOG"/>
    <property type="match status" value="1"/>
</dbReference>
<dbReference type="InterPro" id="IPR039056">
    <property type="entry name" value="SPEC"/>
</dbReference>
<dbReference type="Proteomes" id="UP001208570">
    <property type="component" value="Unassembled WGS sequence"/>
</dbReference>
<evidence type="ECO:0000256" key="4">
    <source>
        <dbReference type="ARBA" id="ARBA00022475"/>
    </source>
</evidence>
<keyword evidence="10" id="KW-0449">Lipoprotein</keyword>
<proteinExistence type="inferred from homology"/>
<dbReference type="GO" id="GO:0035023">
    <property type="term" value="P:regulation of Rho protein signal transduction"/>
    <property type="evidence" value="ECO:0007669"/>
    <property type="project" value="InterPro"/>
</dbReference>
<keyword evidence="8" id="KW-0564">Palmitate</keyword>
<keyword evidence="4" id="KW-1003">Cell membrane</keyword>
<name>A0AAD9K2B9_9ANNE</name>
<comment type="caution">
    <text evidence="12">The sequence shown here is derived from an EMBL/GenBank/DDBJ whole genome shotgun (WGS) entry which is preliminary data.</text>
</comment>
<dbReference type="EMBL" id="JAODUP010000086">
    <property type="protein sequence ID" value="KAK2163055.1"/>
    <property type="molecule type" value="Genomic_DNA"/>
</dbReference>
<dbReference type="AlphaFoldDB" id="A0AAD9K2B9"/>
<dbReference type="GO" id="GO:0005886">
    <property type="term" value="C:plasma membrane"/>
    <property type="evidence" value="ECO:0007669"/>
    <property type="project" value="UniProtKB-SubCell"/>
</dbReference>
<dbReference type="InterPro" id="IPR036936">
    <property type="entry name" value="CRIB_dom_sf"/>
</dbReference>
<evidence type="ECO:0000256" key="10">
    <source>
        <dbReference type="ARBA" id="ARBA00023288"/>
    </source>
</evidence>
<evidence type="ECO:0000256" key="2">
    <source>
        <dbReference type="ARBA" id="ARBA00004245"/>
    </source>
</evidence>
<dbReference type="InterPro" id="IPR000095">
    <property type="entry name" value="CRIB_dom"/>
</dbReference>
<dbReference type="CDD" id="cd00132">
    <property type="entry name" value="CRIB"/>
    <property type="match status" value="1"/>
</dbReference>
<evidence type="ECO:0000313" key="13">
    <source>
        <dbReference type="Proteomes" id="UP001208570"/>
    </source>
</evidence>
<reference evidence="12" key="1">
    <citation type="journal article" date="2023" name="Mol. Biol. Evol.">
        <title>Third-Generation Sequencing Reveals the Adaptive Role of the Epigenome in Three Deep-Sea Polychaetes.</title>
        <authorList>
            <person name="Perez M."/>
            <person name="Aroh O."/>
            <person name="Sun Y."/>
            <person name="Lan Y."/>
            <person name="Juniper S.K."/>
            <person name="Young C.R."/>
            <person name="Angers B."/>
            <person name="Qian P.Y."/>
        </authorList>
    </citation>
    <scope>NUCLEOTIDE SEQUENCE</scope>
    <source>
        <strain evidence="12">P08H-3</strain>
    </source>
</reference>
<evidence type="ECO:0000313" key="12">
    <source>
        <dbReference type="EMBL" id="KAK2163055.1"/>
    </source>
</evidence>
<protein>
    <recommendedName>
        <fullName evidence="11">CRIB domain-containing protein</fullName>
    </recommendedName>
</protein>
<evidence type="ECO:0000256" key="3">
    <source>
        <dbReference type="ARBA" id="ARBA00005720"/>
    </source>
</evidence>
<dbReference type="Pfam" id="PF00786">
    <property type="entry name" value="PBD"/>
    <property type="match status" value="1"/>
</dbReference>
<accession>A0AAD9K2B9</accession>
<keyword evidence="6" id="KW-0133">Cell shape</keyword>
<gene>
    <name evidence="12" type="ORF">LSH36_86g01007</name>
</gene>
<organism evidence="12 13">
    <name type="scientific">Paralvinella palmiformis</name>
    <dbReference type="NCBI Taxonomy" id="53620"/>
    <lineage>
        <taxon>Eukaryota</taxon>
        <taxon>Metazoa</taxon>
        <taxon>Spiralia</taxon>
        <taxon>Lophotrochozoa</taxon>
        <taxon>Annelida</taxon>
        <taxon>Polychaeta</taxon>
        <taxon>Sedentaria</taxon>
        <taxon>Canalipalpata</taxon>
        <taxon>Terebellida</taxon>
        <taxon>Terebelliformia</taxon>
        <taxon>Alvinellidae</taxon>
        <taxon>Paralvinella</taxon>
    </lineage>
</organism>
<comment type="similarity">
    <text evidence="3">Belongs to the CDC42SE/SPEC family.</text>
</comment>
<evidence type="ECO:0000256" key="7">
    <source>
        <dbReference type="ARBA" id="ARBA00023136"/>
    </source>
</evidence>
<feature type="domain" description="CRIB" evidence="11">
    <location>
        <begin position="29"/>
        <end position="42"/>
    </location>
</feature>
<sequence>MASGSMVWFSCCVTRAAPTKRPRIDRTMIGSPSNFRHTAHVGSNDVTENTNCVITIFDANTSATKADVGIPEVAVIAR</sequence>
<keyword evidence="5" id="KW-0963">Cytoplasm</keyword>
<evidence type="ECO:0000256" key="5">
    <source>
        <dbReference type="ARBA" id="ARBA00022490"/>
    </source>
</evidence>
<evidence type="ECO:0000256" key="6">
    <source>
        <dbReference type="ARBA" id="ARBA00022960"/>
    </source>
</evidence>
<keyword evidence="7" id="KW-0472">Membrane</keyword>
<keyword evidence="9" id="KW-0206">Cytoskeleton</keyword>
<evidence type="ECO:0000259" key="11">
    <source>
        <dbReference type="PROSITE" id="PS50108"/>
    </source>
</evidence>
<evidence type="ECO:0000256" key="9">
    <source>
        <dbReference type="ARBA" id="ARBA00023212"/>
    </source>
</evidence>
<dbReference type="GO" id="GO:0005856">
    <property type="term" value="C:cytoskeleton"/>
    <property type="evidence" value="ECO:0007669"/>
    <property type="project" value="UniProtKB-SubCell"/>
</dbReference>
<keyword evidence="13" id="KW-1185">Reference proteome</keyword>
<dbReference type="GO" id="GO:0031267">
    <property type="term" value="F:small GTPase binding"/>
    <property type="evidence" value="ECO:0007669"/>
    <property type="project" value="InterPro"/>
</dbReference>
<comment type="subcellular location">
    <subcellularLocation>
        <location evidence="1">Cell membrane</location>
        <topology evidence="1">Lipid-anchor</topology>
    </subcellularLocation>
    <subcellularLocation>
        <location evidence="2">Cytoplasm</location>
        <location evidence="2">Cytoskeleton</location>
    </subcellularLocation>
</comment>
<evidence type="ECO:0000256" key="1">
    <source>
        <dbReference type="ARBA" id="ARBA00004193"/>
    </source>
</evidence>
<dbReference type="GO" id="GO:0008360">
    <property type="term" value="P:regulation of cell shape"/>
    <property type="evidence" value="ECO:0007669"/>
    <property type="project" value="UniProtKB-KW"/>
</dbReference>
<evidence type="ECO:0000256" key="8">
    <source>
        <dbReference type="ARBA" id="ARBA00023139"/>
    </source>
</evidence>